<organism evidence="1 2">
    <name type="scientific">Microbacterium aquimaris</name>
    <dbReference type="NCBI Taxonomy" id="459816"/>
    <lineage>
        <taxon>Bacteria</taxon>
        <taxon>Bacillati</taxon>
        <taxon>Actinomycetota</taxon>
        <taxon>Actinomycetes</taxon>
        <taxon>Micrococcales</taxon>
        <taxon>Microbacteriaceae</taxon>
        <taxon>Microbacterium</taxon>
    </lineage>
</organism>
<gene>
    <name evidence="1" type="ORF">R2Q92_10905</name>
</gene>
<comment type="caution">
    <text evidence="1">The sequence shown here is derived from an EMBL/GenBank/DDBJ whole genome shotgun (WGS) entry which is preliminary data.</text>
</comment>
<dbReference type="RefSeq" id="WP_194424802.1">
    <property type="nucleotide sequence ID" value="NZ_BAAAPT010000002.1"/>
</dbReference>
<proteinExistence type="predicted"/>
<name>A0ABU5N8C3_9MICO</name>
<keyword evidence="2" id="KW-1185">Reference proteome</keyword>
<sequence>MDFRDTEAMVAAFRNMSPAELHAFGAIVGHDKVAEMLKRIDGYESATAEAGDKIAEEAEKHIADQSG</sequence>
<protein>
    <submittedName>
        <fullName evidence="1">Uncharacterized protein</fullName>
    </submittedName>
</protein>
<reference evidence="1 2" key="1">
    <citation type="submission" date="2023-10" db="EMBL/GenBank/DDBJ databases">
        <title>Microbacterium xanthum sp. nov., isolated from seaweed.</title>
        <authorList>
            <person name="Lee S.D."/>
        </authorList>
    </citation>
    <scope>NUCLEOTIDE SEQUENCE [LARGE SCALE GENOMIC DNA]</scope>
    <source>
        <strain evidence="1 2">KCTC 19124</strain>
    </source>
</reference>
<evidence type="ECO:0000313" key="2">
    <source>
        <dbReference type="Proteomes" id="UP001291912"/>
    </source>
</evidence>
<accession>A0ABU5N8C3</accession>
<dbReference type="Proteomes" id="UP001291912">
    <property type="component" value="Unassembled WGS sequence"/>
</dbReference>
<evidence type="ECO:0000313" key="1">
    <source>
        <dbReference type="EMBL" id="MDZ8162340.1"/>
    </source>
</evidence>
<dbReference type="EMBL" id="JAWJYN010000002">
    <property type="protein sequence ID" value="MDZ8162340.1"/>
    <property type="molecule type" value="Genomic_DNA"/>
</dbReference>